<dbReference type="Pfam" id="PF17123">
    <property type="entry name" value="zf-RING_11"/>
    <property type="match status" value="1"/>
</dbReference>
<feature type="domain" description="FHA" evidence="8">
    <location>
        <begin position="193"/>
        <end position="252"/>
    </location>
</feature>
<dbReference type="Gene3D" id="3.30.40.10">
    <property type="entry name" value="Zinc/RING finger domain, C3HC4 (zinc finger)"/>
    <property type="match status" value="1"/>
</dbReference>
<evidence type="ECO:0000256" key="6">
    <source>
        <dbReference type="PROSITE-ProRule" id="PRU00175"/>
    </source>
</evidence>
<reference evidence="10 11" key="1">
    <citation type="submission" date="2009-12" db="EMBL/GenBank/DDBJ databases">
        <title>The draft genome of Batrachochytrium dendrobatidis.</title>
        <authorList>
            <consortium name="US DOE Joint Genome Institute (JGI-PGF)"/>
            <person name="Kuo A."/>
            <person name="Salamov A."/>
            <person name="Schmutz J."/>
            <person name="Lucas S."/>
            <person name="Pitluck S."/>
            <person name="Rosenblum E."/>
            <person name="Stajich J."/>
            <person name="Eisen M."/>
            <person name="Grigoriev I.V."/>
        </authorList>
    </citation>
    <scope>NUCLEOTIDE SEQUENCE [LARGE SCALE GENOMIC DNA]</scope>
    <source>
        <strain evidence="11">JAM81 / FGSC 10211</strain>
    </source>
</reference>
<dbReference type="FunFam" id="3.30.40.10:FF:000646">
    <property type="entry name" value="Unplaced genomic scaffold supercont1.3, whole genome shotgun sequence"/>
    <property type="match status" value="1"/>
</dbReference>
<dbReference type="PANTHER" id="PTHR15067">
    <property type="entry name" value="E3 UBIQUITIN-PROTEIN LIGASE RNF8"/>
    <property type="match status" value="1"/>
</dbReference>
<dbReference type="InterPro" id="IPR008984">
    <property type="entry name" value="SMAD_FHA_dom_sf"/>
</dbReference>
<dbReference type="Proteomes" id="UP000007241">
    <property type="component" value="Unassembled WGS sequence"/>
</dbReference>
<feature type="region of interest" description="Disordered" evidence="7">
    <location>
        <begin position="576"/>
        <end position="597"/>
    </location>
</feature>
<dbReference type="SUPFAM" id="SSF57850">
    <property type="entry name" value="RING/U-box"/>
    <property type="match status" value="1"/>
</dbReference>
<feature type="region of interest" description="Disordered" evidence="7">
    <location>
        <begin position="415"/>
        <end position="457"/>
    </location>
</feature>
<dbReference type="GO" id="GO:0061630">
    <property type="term" value="F:ubiquitin protein ligase activity"/>
    <property type="evidence" value="ECO:0000318"/>
    <property type="project" value="GO_Central"/>
</dbReference>
<evidence type="ECO:0000256" key="5">
    <source>
        <dbReference type="ARBA" id="ARBA00022833"/>
    </source>
</evidence>
<dbReference type="AlphaFoldDB" id="F4P6A5"/>
<dbReference type="HOGENOM" id="CLU_457065_0_0_1"/>
<feature type="region of interest" description="Disordered" evidence="7">
    <location>
        <begin position="472"/>
        <end position="491"/>
    </location>
</feature>
<dbReference type="GeneID" id="18243585"/>
<dbReference type="GO" id="GO:0008270">
    <property type="term" value="F:zinc ion binding"/>
    <property type="evidence" value="ECO:0007669"/>
    <property type="project" value="UniProtKB-KW"/>
</dbReference>
<dbReference type="PROSITE" id="PS50006">
    <property type="entry name" value="FHA_DOMAIN"/>
    <property type="match status" value="1"/>
</dbReference>
<keyword evidence="2" id="KW-0479">Metal-binding</keyword>
<dbReference type="GO" id="GO:0006511">
    <property type="term" value="P:ubiquitin-dependent protein catabolic process"/>
    <property type="evidence" value="ECO:0000318"/>
    <property type="project" value="GO_Central"/>
</dbReference>
<dbReference type="GO" id="GO:0000151">
    <property type="term" value="C:ubiquitin ligase complex"/>
    <property type="evidence" value="ECO:0000318"/>
    <property type="project" value="GO_Central"/>
</dbReference>
<protein>
    <recommendedName>
        <fullName evidence="12">FHA domain-containing protein</fullName>
    </recommendedName>
</protein>
<evidence type="ECO:0000256" key="7">
    <source>
        <dbReference type="SAM" id="MobiDB-lite"/>
    </source>
</evidence>
<accession>F4P6A5</accession>
<evidence type="ECO:0000259" key="8">
    <source>
        <dbReference type="PROSITE" id="PS50006"/>
    </source>
</evidence>
<dbReference type="Pfam" id="PF00498">
    <property type="entry name" value="FHA"/>
    <property type="match status" value="1"/>
</dbReference>
<dbReference type="PROSITE" id="PS50089">
    <property type="entry name" value="ZF_RING_2"/>
    <property type="match status" value="1"/>
</dbReference>
<dbReference type="GO" id="GO:0005829">
    <property type="term" value="C:cytosol"/>
    <property type="evidence" value="ECO:0000318"/>
    <property type="project" value="GO_Central"/>
</dbReference>
<evidence type="ECO:0000313" key="11">
    <source>
        <dbReference type="Proteomes" id="UP000007241"/>
    </source>
</evidence>
<evidence type="ECO:0000256" key="2">
    <source>
        <dbReference type="ARBA" id="ARBA00022723"/>
    </source>
</evidence>
<feature type="compositionally biased region" description="Polar residues" evidence="7">
    <location>
        <begin position="63"/>
        <end position="109"/>
    </location>
</feature>
<proteinExistence type="predicted"/>
<organism evidence="10 11">
    <name type="scientific">Batrachochytrium dendrobatidis (strain JAM81 / FGSC 10211)</name>
    <name type="common">Frog chytrid fungus</name>
    <dbReference type="NCBI Taxonomy" id="684364"/>
    <lineage>
        <taxon>Eukaryota</taxon>
        <taxon>Fungi</taxon>
        <taxon>Fungi incertae sedis</taxon>
        <taxon>Chytridiomycota</taxon>
        <taxon>Chytridiomycota incertae sedis</taxon>
        <taxon>Chytridiomycetes</taxon>
        <taxon>Rhizophydiales</taxon>
        <taxon>Rhizophydiales incertae sedis</taxon>
        <taxon>Batrachochytrium</taxon>
    </lineage>
</organism>
<feature type="compositionally biased region" description="Acidic residues" evidence="7">
    <location>
        <begin position="429"/>
        <end position="439"/>
    </location>
</feature>
<keyword evidence="1" id="KW-0808">Transferase</keyword>
<feature type="compositionally biased region" description="Low complexity" evidence="7">
    <location>
        <begin position="474"/>
        <end position="486"/>
    </location>
</feature>
<dbReference type="SMART" id="SM00184">
    <property type="entry name" value="RING"/>
    <property type="match status" value="1"/>
</dbReference>
<feature type="domain" description="RING-type" evidence="9">
    <location>
        <begin position="351"/>
        <end position="394"/>
    </location>
</feature>
<evidence type="ECO:0000256" key="1">
    <source>
        <dbReference type="ARBA" id="ARBA00022679"/>
    </source>
</evidence>
<sequence length="597" mass="64589">MTDYVVLHLVPNQQDGSPTFEPIERKMYERVSLKLGRQVKSPQEKAEAATSNAASIAQAALTPSSSQAVTTPSHAGRTSSVQIWTPGTHSSDNNSSQENEGFGTFTATGQHGGPSNDHSPRSPFDHARAFFLGSVGSHPKTTHAATASVTSKAATPANNESTLVTSEAVHESNASRVEMALSATIPAISPSDVTRGSVKATLPPLPIQTVETAWFKSKVVSRIHAEIWNKDGQLYLKDIGSSSGTFLNKMRLSPASKVSRPYPIRAGDVIQLGVDYQGRTEDIYKAVEIKVLVELQTASTTTKKRNSAARFRSALKALLTATNPYSTSHTVKKDKSQSSEKTHDHSGSVDCCICLSSIGPYQALFIAPCSHCYHYKCIRHVLKDSLMFPCPVCRQVANLDASVSMESLFDYDKESHHFTNNNEDKNSDSESDPSSDESVENGPSTKNVDPDETIEMDTAGMEPNSKAVDSNFLQHQQSSSIHSQQSLPEGKRDVEDFRPILLFGQKPSTNGMPFLGINTPFTVNGASFQNATHYHRDNRVSSSSSAQFTLPDDRAVPSMFGSDKMASELLGMSQQGQTIPHTGLSGSVGNMSTSYNH</sequence>
<dbReference type="Gene3D" id="2.60.200.20">
    <property type="match status" value="1"/>
</dbReference>
<dbReference type="InterPro" id="IPR013083">
    <property type="entry name" value="Znf_RING/FYVE/PHD"/>
</dbReference>
<dbReference type="EMBL" id="GL882886">
    <property type="protein sequence ID" value="EGF79574.1"/>
    <property type="molecule type" value="Genomic_DNA"/>
</dbReference>
<feature type="compositionally biased region" description="Basic and acidic residues" evidence="7">
    <location>
        <begin position="331"/>
        <end position="347"/>
    </location>
</feature>
<dbReference type="InterPro" id="IPR000253">
    <property type="entry name" value="FHA_dom"/>
</dbReference>
<keyword evidence="5" id="KW-0862">Zinc</keyword>
<evidence type="ECO:0000313" key="10">
    <source>
        <dbReference type="EMBL" id="EGF79574.1"/>
    </source>
</evidence>
<dbReference type="RefSeq" id="XP_006680209.1">
    <property type="nucleotide sequence ID" value="XM_006680146.1"/>
</dbReference>
<feature type="region of interest" description="Disordered" evidence="7">
    <location>
        <begin position="63"/>
        <end position="125"/>
    </location>
</feature>
<dbReference type="GO" id="GO:0016567">
    <property type="term" value="P:protein ubiquitination"/>
    <property type="evidence" value="ECO:0000318"/>
    <property type="project" value="GO_Central"/>
</dbReference>
<name>F4P6A5_BATDJ</name>
<keyword evidence="11" id="KW-1185">Reference proteome</keyword>
<dbReference type="STRING" id="684364.F4P6A5"/>
<feature type="region of interest" description="Disordered" evidence="7">
    <location>
        <begin position="327"/>
        <end position="347"/>
    </location>
</feature>
<evidence type="ECO:0000256" key="3">
    <source>
        <dbReference type="ARBA" id="ARBA00022771"/>
    </source>
</evidence>
<dbReference type="InterPro" id="IPR001841">
    <property type="entry name" value="Znf_RING"/>
</dbReference>
<evidence type="ECO:0008006" key="12">
    <source>
        <dbReference type="Google" id="ProtNLM"/>
    </source>
</evidence>
<feature type="compositionally biased region" description="Basic and acidic residues" evidence="7">
    <location>
        <begin position="415"/>
        <end position="428"/>
    </location>
</feature>
<dbReference type="OrthoDB" id="687730at2759"/>
<evidence type="ECO:0000259" key="9">
    <source>
        <dbReference type="PROSITE" id="PS50089"/>
    </source>
</evidence>
<dbReference type="SUPFAM" id="SSF49879">
    <property type="entry name" value="SMAD/FHA domain"/>
    <property type="match status" value="1"/>
</dbReference>
<keyword evidence="4" id="KW-0833">Ubl conjugation pathway</keyword>
<dbReference type="GO" id="GO:0032153">
    <property type="term" value="C:cell division site"/>
    <property type="evidence" value="ECO:0000318"/>
    <property type="project" value="GO_Central"/>
</dbReference>
<gene>
    <name evidence="10" type="ORF">BATDEDRAFT_89706</name>
</gene>
<dbReference type="InParanoid" id="F4P6A5"/>
<evidence type="ECO:0000256" key="4">
    <source>
        <dbReference type="ARBA" id="ARBA00022786"/>
    </source>
</evidence>
<keyword evidence="3 6" id="KW-0863">Zinc-finger</keyword>
<dbReference type="PANTHER" id="PTHR15067:SF7">
    <property type="entry name" value="E3 UBIQUITIN-PROTEIN LIGASE DMA1-RELATED"/>
    <property type="match status" value="1"/>
</dbReference>